<feature type="compositionally biased region" description="Basic residues" evidence="1">
    <location>
        <begin position="167"/>
        <end position="180"/>
    </location>
</feature>
<feature type="region of interest" description="Disordered" evidence="1">
    <location>
        <begin position="1"/>
        <end position="77"/>
    </location>
</feature>
<evidence type="ECO:0000313" key="3">
    <source>
        <dbReference type="Proteomes" id="UP000192257"/>
    </source>
</evidence>
<gene>
    <name evidence="2" type="ORF">TM35_000042620</name>
</gene>
<evidence type="ECO:0000256" key="1">
    <source>
        <dbReference type="SAM" id="MobiDB-lite"/>
    </source>
</evidence>
<feature type="compositionally biased region" description="Basic and acidic residues" evidence="1">
    <location>
        <begin position="1"/>
        <end position="19"/>
    </location>
</feature>
<comment type="caution">
    <text evidence="2">The sequence shown here is derived from an EMBL/GenBank/DDBJ whole genome shotgun (WGS) entry which is preliminary data.</text>
</comment>
<dbReference type="EMBL" id="NBCO01000004">
    <property type="protein sequence ID" value="ORC92048.1"/>
    <property type="molecule type" value="Genomic_DNA"/>
</dbReference>
<reference evidence="2 3" key="1">
    <citation type="submission" date="2017-03" db="EMBL/GenBank/DDBJ databases">
        <title>An alternative strategy for trypanosome survival in the mammalian bloodstream revealed through genome and transcriptome analysis of the ubiquitous bovine parasite Trypanosoma (Megatrypanum) theileri.</title>
        <authorList>
            <person name="Kelly S."/>
            <person name="Ivens A."/>
            <person name="Mott A."/>
            <person name="O'Neill E."/>
            <person name="Emms D."/>
            <person name="Macleod O."/>
            <person name="Voorheis P."/>
            <person name="Matthews J."/>
            <person name="Matthews K."/>
            <person name="Carrington M."/>
        </authorList>
    </citation>
    <scope>NUCLEOTIDE SEQUENCE [LARGE SCALE GENOMIC DNA]</scope>
    <source>
        <strain evidence="2">Edinburgh</strain>
    </source>
</reference>
<dbReference type="Proteomes" id="UP000192257">
    <property type="component" value="Unassembled WGS sequence"/>
</dbReference>
<dbReference type="RefSeq" id="XP_028886114.1">
    <property type="nucleotide sequence ID" value="XM_029022456.1"/>
</dbReference>
<dbReference type="GeneID" id="39982236"/>
<protein>
    <submittedName>
        <fullName evidence="2">Uncharacterized protein</fullName>
    </submittedName>
</protein>
<dbReference type="AlphaFoldDB" id="A0A1X0P5D1"/>
<proteinExistence type="predicted"/>
<dbReference type="VEuPathDB" id="TriTrypDB:TM35_000042620"/>
<accession>A0A1X0P5D1</accession>
<sequence>MSRPSTPDRRPTPVLRRDISSTPNRRPNGERSKFCGAARNGNSVAQGHDTAGGRSESITNTAGHNTTTGPLRSSQLFADRPVMTTLQRRMYGPPPTNPKEAEEFWARMREENDRLAEEHEKVCQSKGITFRPPARRSGSSVTRSGTDAHPTGSRRAATEATTPLPSSRRRTASRTGRVRRTGSTGSLKKPDTPVRKTNGYAPTPNNDKHHTSDTTIPSATTINTPTRATRVKQRSTANGVAARPSLTRSRPTISVAGTSSYGNTRQTNGAGPYTGSHIHQRNGMPPKGEGEKVQRRRVCSTPSFGELSRGASPETVSSRRLNCRTETAPYVEVSGGEQSDRWSPKKLQYDQSESAPVPEE</sequence>
<feature type="compositionally biased region" description="Polar residues" evidence="1">
    <location>
        <begin position="56"/>
        <end position="76"/>
    </location>
</feature>
<organism evidence="2 3">
    <name type="scientific">Trypanosoma theileri</name>
    <dbReference type="NCBI Taxonomy" id="67003"/>
    <lineage>
        <taxon>Eukaryota</taxon>
        <taxon>Discoba</taxon>
        <taxon>Euglenozoa</taxon>
        <taxon>Kinetoplastea</taxon>
        <taxon>Metakinetoplastina</taxon>
        <taxon>Trypanosomatida</taxon>
        <taxon>Trypanosomatidae</taxon>
        <taxon>Trypanosoma</taxon>
    </lineage>
</organism>
<keyword evidence="3" id="KW-1185">Reference proteome</keyword>
<feature type="compositionally biased region" description="Low complexity" evidence="1">
    <location>
        <begin position="135"/>
        <end position="145"/>
    </location>
</feature>
<name>A0A1X0P5D1_9TRYP</name>
<evidence type="ECO:0000313" key="2">
    <source>
        <dbReference type="EMBL" id="ORC92048.1"/>
    </source>
</evidence>
<dbReference type="OrthoDB" id="252796at2759"/>
<feature type="compositionally biased region" description="Polar residues" evidence="1">
    <location>
        <begin position="246"/>
        <end position="269"/>
    </location>
</feature>
<feature type="compositionally biased region" description="Polar residues" evidence="1">
    <location>
        <begin position="213"/>
        <end position="227"/>
    </location>
</feature>
<feature type="region of interest" description="Disordered" evidence="1">
    <location>
        <begin position="116"/>
        <end position="360"/>
    </location>
</feature>